<dbReference type="GO" id="GO:0005886">
    <property type="term" value="C:plasma membrane"/>
    <property type="evidence" value="ECO:0007669"/>
    <property type="project" value="UniProtKB-SubCell"/>
</dbReference>
<keyword evidence="5" id="KW-0812">Transmembrane</keyword>
<protein>
    <submittedName>
        <fullName evidence="6">ZIP family zinc transporter</fullName>
    </submittedName>
</protein>
<gene>
    <name evidence="6" type="ORF">EDC14_102046</name>
</gene>
<keyword evidence="3" id="KW-1003">Cell membrane</keyword>
<keyword evidence="4" id="KW-0862">Zinc</keyword>
<feature type="transmembrane region" description="Helical" evidence="5">
    <location>
        <begin position="121"/>
        <end position="142"/>
    </location>
</feature>
<evidence type="ECO:0000313" key="6">
    <source>
        <dbReference type="EMBL" id="TCL63761.1"/>
    </source>
</evidence>
<dbReference type="GO" id="GO:0005385">
    <property type="term" value="F:zinc ion transmembrane transporter activity"/>
    <property type="evidence" value="ECO:0007669"/>
    <property type="project" value="TreeGrafter"/>
</dbReference>
<evidence type="ECO:0000256" key="2">
    <source>
        <dbReference type="ARBA" id="ARBA00006939"/>
    </source>
</evidence>
<evidence type="ECO:0000256" key="3">
    <source>
        <dbReference type="ARBA" id="ARBA00022475"/>
    </source>
</evidence>
<feature type="transmembrane region" description="Helical" evidence="5">
    <location>
        <begin position="148"/>
        <end position="166"/>
    </location>
</feature>
<dbReference type="PANTHER" id="PTHR11040:SF211">
    <property type="entry name" value="ZINC TRANSPORTER ZIP11"/>
    <property type="match status" value="1"/>
</dbReference>
<dbReference type="Proteomes" id="UP000295008">
    <property type="component" value="Unassembled WGS sequence"/>
</dbReference>
<evidence type="ECO:0000256" key="1">
    <source>
        <dbReference type="ARBA" id="ARBA00004651"/>
    </source>
</evidence>
<comment type="subcellular location">
    <subcellularLocation>
        <location evidence="1">Cell membrane</location>
        <topology evidence="1">Multi-pass membrane protein</topology>
    </subcellularLocation>
</comment>
<evidence type="ECO:0000313" key="7">
    <source>
        <dbReference type="Proteomes" id="UP000295008"/>
    </source>
</evidence>
<feature type="transmembrane region" description="Helical" evidence="5">
    <location>
        <begin position="88"/>
        <end position="109"/>
    </location>
</feature>
<comment type="similarity">
    <text evidence="2">Belongs to the ZIP transporter (TC 2.A.5) family.</text>
</comment>
<comment type="caution">
    <text evidence="6">The sequence shown here is derived from an EMBL/GenBank/DDBJ whole genome shotgun (WGS) entry which is preliminary data.</text>
</comment>
<evidence type="ECO:0000256" key="4">
    <source>
        <dbReference type="ARBA" id="ARBA00022833"/>
    </source>
</evidence>
<dbReference type="AlphaFoldDB" id="A0A4R1RD24"/>
<dbReference type="PANTHER" id="PTHR11040">
    <property type="entry name" value="ZINC/IRON TRANSPORTER"/>
    <property type="match status" value="1"/>
</dbReference>
<feature type="transmembrane region" description="Helical" evidence="5">
    <location>
        <begin position="57"/>
        <end position="82"/>
    </location>
</feature>
<name>A0A4R1RD24_HYDET</name>
<dbReference type="EMBL" id="SLUN01000020">
    <property type="protein sequence ID" value="TCL63761.1"/>
    <property type="molecule type" value="Genomic_DNA"/>
</dbReference>
<keyword evidence="5" id="KW-1133">Transmembrane helix</keyword>
<accession>A0A4R1RD24</accession>
<evidence type="ECO:0000256" key="5">
    <source>
        <dbReference type="SAM" id="Phobius"/>
    </source>
</evidence>
<reference evidence="6 7" key="1">
    <citation type="submission" date="2019-03" db="EMBL/GenBank/DDBJ databases">
        <title>Genomic Encyclopedia of Type Strains, Phase IV (KMG-IV): sequencing the most valuable type-strain genomes for metagenomic binning, comparative biology and taxonomic classification.</title>
        <authorList>
            <person name="Goeker M."/>
        </authorList>
    </citation>
    <scope>NUCLEOTIDE SEQUENCE [LARGE SCALE GENOMIC DNA]</scope>
    <source>
        <strain evidence="6 7">LX-B</strain>
    </source>
</reference>
<feature type="transmembrane region" description="Helical" evidence="5">
    <location>
        <begin position="13"/>
        <end position="36"/>
    </location>
</feature>
<sequence>MVAVVLFDLWPEALHFGGVFPMLTGTAIGMILVQYFDKILNRLPWYERRHFSRFTKVGILLGVGIGVHNFPEGVALGTTYIANPELSGWLGLAFLMAIHNIPEGMVMAAAFQIGRVASAKIFLALVLVELPMAFGSTVGAFLGTLSPLMAGVALSFAGGAMFLLVGKELLPMAKKLAGAFWVGTGFAVGLTAGLVLVRFI</sequence>
<keyword evidence="5" id="KW-0472">Membrane</keyword>
<feature type="transmembrane region" description="Helical" evidence="5">
    <location>
        <begin position="178"/>
        <end position="199"/>
    </location>
</feature>
<keyword evidence="7" id="KW-1185">Reference proteome</keyword>
<organism evidence="6 7">
    <name type="scientific">Hydrogenispora ethanolica</name>
    <dbReference type="NCBI Taxonomy" id="1082276"/>
    <lineage>
        <taxon>Bacteria</taxon>
        <taxon>Bacillati</taxon>
        <taxon>Bacillota</taxon>
        <taxon>Hydrogenispora</taxon>
    </lineage>
</organism>
<proteinExistence type="inferred from homology"/>